<evidence type="ECO:0000313" key="1">
    <source>
        <dbReference type="EMBL" id="QHU32910.1"/>
    </source>
</evidence>
<accession>A0A6C0LRC1</accession>
<protein>
    <submittedName>
        <fullName evidence="1">Uncharacterized protein</fullName>
    </submittedName>
</protein>
<reference evidence="1" key="1">
    <citation type="journal article" date="2020" name="Nature">
        <title>Giant virus diversity and host interactions through global metagenomics.</title>
        <authorList>
            <person name="Schulz F."/>
            <person name="Roux S."/>
            <person name="Paez-Espino D."/>
            <person name="Jungbluth S."/>
            <person name="Walsh D.A."/>
            <person name="Denef V.J."/>
            <person name="McMahon K.D."/>
            <person name="Konstantinidis K.T."/>
            <person name="Eloe-Fadrosh E.A."/>
            <person name="Kyrpides N.C."/>
            <person name="Woyke T."/>
        </authorList>
    </citation>
    <scope>NUCLEOTIDE SEQUENCE</scope>
    <source>
        <strain evidence="1">GVMAG-S-1014582-52</strain>
    </source>
</reference>
<dbReference type="AlphaFoldDB" id="A0A6C0LRC1"/>
<name>A0A6C0LRC1_9ZZZZ</name>
<organism evidence="1">
    <name type="scientific">viral metagenome</name>
    <dbReference type="NCBI Taxonomy" id="1070528"/>
    <lineage>
        <taxon>unclassified sequences</taxon>
        <taxon>metagenomes</taxon>
        <taxon>organismal metagenomes</taxon>
    </lineage>
</organism>
<proteinExistence type="predicted"/>
<dbReference type="EMBL" id="MN740556">
    <property type="protein sequence ID" value="QHU32910.1"/>
    <property type="molecule type" value="Genomic_DNA"/>
</dbReference>
<sequence>MEQLSTLYRDIIRKNNLSHLTITLRREKNIKYVIQHYNFIKYDFNGSNITDKNC</sequence>